<keyword evidence="2" id="KW-1185">Reference proteome</keyword>
<gene>
    <name evidence="1" type="ORF">FE251_15190</name>
</gene>
<accession>A0ABX5VPX4</accession>
<dbReference type="RefSeq" id="WP_139949186.1">
    <property type="nucleotide sequence ID" value="NZ_CP040899.1"/>
</dbReference>
<evidence type="ECO:0000313" key="1">
    <source>
        <dbReference type="EMBL" id="QDB80562.1"/>
    </source>
</evidence>
<evidence type="ECO:0000313" key="2">
    <source>
        <dbReference type="Proteomes" id="UP000313948"/>
    </source>
</evidence>
<organism evidence="1 2">
    <name type="scientific">Georgenia wutianyii</name>
    <dbReference type="NCBI Taxonomy" id="2585135"/>
    <lineage>
        <taxon>Bacteria</taxon>
        <taxon>Bacillati</taxon>
        <taxon>Actinomycetota</taxon>
        <taxon>Actinomycetes</taxon>
        <taxon>Micrococcales</taxon>
        <taxon>Bogoriellaceae</taxon>
        <taxon>Georgenia</taxon>
    </lineage>
</organism>
<sequence length="93" mass="9251">MTVTGEGLFDGCADVGEVGPDGTVVAVETQEPHEGVALVFSLPGREPVTLATVDASESGSFTVEVTVPDVDGGGTGLVEATGTFAEAELTVTP</sequence>
<proteinExistence type="predicted"/>
<dbReference type="Proteomes" id="UP000313948">
    <property type="component" value="Chromosome"/>
</dbReference>
<protein>
    <submittedName>
        <fullName evidence="1">Uncharacterized protein</fullName>
    </submittedName>
</protein>
<name>A0ABX5VPX4_9MICO</name>
<dbReference type="EMBL" id="CP040899">
    <property type="protein sequence ID" value="QDB80562.1"/>
    <property type="molecule type" value="Genomic_DNA"/>
</dbReference>
<reference evidence="1 2" key="1">
    <citation type="submission" date="2019-05" db="EMBL/GenBank/DDBJ databases">
        <title>Georgenia *** sp. nov., and Georgenia *** sp. nov., isolated from the intestinal contents of plateau pika (Ochotona curzoniae) in the Qinghai-Tibet plateau of China.</title>
        <authorList>
            <person name="Tian Z."/>
        </authorList>
    </citation>
    <scope>NUCLEOTIDE SEQUENCE [LARGE SCALE GENOMIC DNA]</scope>
    <source>
        <strain evidence="1 2">Z294</strain>
    </source>
</reference>